<gene>
    <name evidence="1" type="ORF">GCM10022254_55800</name>
</gene>
<protein>
    <submittedName>
        <fullName evidence="1">Uncharacterized protein</fullName>
    </submittedName>
</protein>
<evidence type="ECO:0000313" key="1">
    <source>
        <dbReference type="EMBL" id="GAA4238713.1"/>
    </source>
</evidence>
<reference evidence="2" key="1">
    <citation type="journal article" date="2019" name="Int. J. Syst. Evol. Microbiol.">
        <title>The Global Catalogue of Microorganisms (GCM) 10K type strain sequencing project: providing services to taxonomists for standard genome sequencing and annotation.</title>
        <authorList>
            <consortium name="The Broad Institute Genomics Platform"/>
            <consortium name="The Broad Institute Genome Sequencing Center for Infectious Disease"/>
            <person name="Wu L."/>
            <person name="Ma J."/>
        </authorList>
    </citation>
    <scope>NUCLEOTIDE SEQUENCE [LARGE SCALE GENOMIC DNA]</scope>
    <source>
        <strain evidence="2">JCM 17440</strain>
    </source>
</reference>
<comment type="caution">
    <text evidence="1">The sequence shown here is derived from an EMBL/GenBank/DDBJ whole genome shotgun (WGS) entry which is preliminary data.</text>
</comment>
<dbReference type="EMBL" id="BAABAS010000020">
    <property type="protein sequence ID" value="GAA4238713.1"/>
    <property type="molecule type" value="Genomic_DNA"/>
</dbReference>
<evidence type="ECO:0000313" key="2">
    <source>
        <dbReference type="Proteomes" id="UP001501710"/>
    </source>
</evidence>
<keyword evidence="2" id="KW-1185">Reference proteome</keyword>
<sequence>MVGLGGRGRVGAGLDGVGACSSSEDKVAVRLFVMGGAGPGADVQALLIEIFRVDKGRLAETWGITEGPDPRR</sequence>
<organism evidence="1 2">
    <name type="scientific">Actinomadura meridiana</name>
    <dbReference type="NCBI Taxonomy" id="559626"/>
    <lineage>
        <taxon>Bacteria</taxon>
        <taxon>Bacillati</taxon>
        <taxon>Actinomycetota</taxon>
        <taxon>Actinomycetes</taxon>
        <taxon>Streptosporangiales</taxon>
        <taxon>Thermomonosporaceae</taxon>
        <taxon>Actinomadura</taxon>
    </lineage>
</organism>
<accession>A0ABP8CFM7</accession>
<dbReference type="Proteomes" id="UP001501710">
    <property type="component" value="Unassembled WGS sequence"/>
</dbReference>
<proteinExistence type="predicted"/>
<name>A0ABP8CFM7_9ACTN</name>